<keyword evidence="3" id="KW-0378">Hydrolase</keyword>
<keyword evidence="6" id="KW-0175">Coiled coil</keyword>
<feature type="compositionally biased region" description="Polar residues" evidence="7">
    <location>
        <begin position="1308"/>
        <end position="1322"/>
    </location>
</feature>
<dbReference type="GO" id="GO:0016787">
    <property type="term" value="F:hydrolase activity"/>
    <property type="evidence" value="ECO:0007669"/>
    <property type="project" value="UniProtKB-KW"/>
</dbReference>
<evidence type="ECO:0000256" key="3">
    <source>
        <dbReference type="ARBA" id="ARBA00022801"/>
    </source>
</evidence>
<dbReference type="InterPro" id="IPR013584">
    <property type="entry name" value="RAP"/>
</dbReference>
<dbReference type="InterPro" id="IPR049468">
    <property type="entry name" value="Restrct_endonuc-II-like_dom"/>
</dbReference>
<accession>A0A2H0BI98</accession>
<feature type="domain" description="RAP" evidence="8">
    <location>
        <begin position="1186"/>
        <end position="1247"/>
    </location>
</feature>
<dbReference type="GO" id="GO:0005524">
    <property type="term" value="F:ATP binding"/>
    <property type="evidence" value="ECO:0007669"/>
    <property type="project" value="UniProtKB-KW"/>
</dbReference>
<gene>
    <name evidence="9" type="ORF">COX05_01535</name>
</gene>
<dbReference type="CDD" id="cd18808">
    <property type="entry name" value="SF1_C_Upf1"/>
    <property type="match status" value="1"/>
</dbReference>
<dbReference type="Proteomes" id="UP000228495">
    <property type="component" value="Unassembled WGS sequence"/>
</dbReference>
<dbReference type="Gene3D" id="3.40.960.10">
    <property type="entry name" value="VSR Endonuclease"/>
    <property type="match status" value="1"/>
</dbReference>
<evidence type="ECO:0000256" key="7">
    <source>
        <dbReference type="SAM" id="MobiDB-lite"/>
    </source>
</evidence>
<evidence type="ECO:0000256" key="4">
    <source>
        <dbReference type="ARBA" id="ARBA00022806"/>
    </source>
</evidence>
<evidence type="ECO:0000256" key="5">
    <source>
        <dbReference type="ARBA" id="ARBA00022840"/>
    </source>
</evidence>
<protein>
    <recommendedName>
        <fullName evidence="8">RAP domain-containing protein</fullName>
    </recommendedName>
</protein>
<keyword evidence="5" id="KW-0067">ATP-binding</keyword>
<proteinExistence type="inferred from homology"/>
<keyword evidence="4" id="KW-0347">Helicase</keyword>
<keyword evidence="2" id="KW-0547">Nucleotide-binding</keyword>
<dbReference type="PANTHER" id="PTHR43788:SF8">
    <property type="entry name" value="DNA-BINDING PROTEIN SMUBP-2"/>
    <property type="match status" value="1"/>
</dbReference>
<dbReference type="SUPFAM" id="SSF52540">
    <property type="entry name" value="P-loop containing nucleoside triphosphate hydrolases"/>
    <property type="match status" value="3"/>
</dbReference>
<feature type="coiled-coil region" evidence="6">
    <location>
        <begin position="506"/>
        <end position="533"/>
    </location>
</feature>
<dbReference type="GO" id="GO:0043139">
    <property type="term" value="F:5'-3' DNA helicase activity"/>
    <property type="evidence" value="ECO:0007669"/>
    <property type="project" value="TreeGrafter"/>
</dbReference>
<dbReference type="PANTHER" id="PTHR43788">
    <property type="entry name" value="DNA2/NAM7 HELICASE FAMILY MEMBER"/>
    <property type="match status" value="1"/>
</dbReference>
<name>A0A2H0BI98_UNCKA</name>
<dbReference type="Pfam" id="PF13086">
    <property type="entry name" value="AAA_11"/>
    <property type="match status" value="1"/>
</dbReference>
<sequence>MVNLKQLAQYCRDYIDLVSPSLLSRQDKQVIIPQEILDATPLYKEDSEVDYESLVLVLNLEPQLEQLEIDEAQEARDEQEGLSEEDQLMLASASNLDPRLEQIEIDEDQEAREEQDELDEEDQLKLDIARVLDDIYRKYETSSYTKQISLRFGRVSFSAQPINDTADEESGDNAGYKNIEQHIFSLPVSIAYRDFGGARHYSLVVEDTMISTNAGFLNEFLPQGDRDELFKFISRSEADGVTSIPLNSSYVDELWTKITHYLQQAGAKDISKEPDMENVLVTLLPKVNYFLSQDLLGIIDAADGEEMLNTSLSAWVDDEDMSINEPSEDDGSQELFFPFPYDNSQLQVLGKLGNRAAVVEGPPGTGKSQTIANILVHLAATGKKVLFVSQKDQAIRGVKDKLKTLDIPYLFGYLPDRSSRLHNEEDEKDSVANSLKGIAQALYNPISLTQNPQEVLTELHQFKPSFNRTIDKERKYFELHMEWSELESYDFGFNSPRITKEWYDEINQLYRDIEKSQTAIKGLEAEKISFSEEKTSQEELLEQSANQLVTVTSEFAKSAGYTWIEDEQQILRGHKYIDVANMMQRLLDSFETYAIDRKSNFIKNKLNNIKLSRELNKSIEALPREMYESLREVVFAEETKTKRFVELKAIADYFTTKDILEKEVTDYKQKSQELTQQLSGTNKEIQDVEEQLKNQSIHLARIQLDAVDMQRVAELLENHGDTIFQAISRRYELLNMLSEYKTINPNVVNEAISKSKKAYKSLVKDYIKNRLSNKVEEFRQIKKYRAALESIGRKLSKSKKAYKTFDSLKSNPENFESMSGIIPIWMMGLDDASRVLPLEQNIFDYVIIDEASQCNISYALPVMYRSGHTILFGDTLQMRDTTTAFKSNERLQAIADKHNIPEDLQIKASEDSVKSVMDIAKLVGFQTTVLRNHYRSPLELIGFSNENFYAPRGRRLQVVNDDVLATEEGRVLTNHIVAPNPKVELSEKTNITEAVYIRDILLPKIKSDPRTTDKSIAILTFFNEQAELLRRVITDDSIKISIIEGIQGDEKDIVIYSFVIKSPQEKKRYVALTGESGEIRKEVNEGRVNVAFSRAKLQVHTVTSVAPNMWPDGIWIKRYLEYVEKHGRVNRQTKSEQQFDSKFEENVYDFLFSKLDPTEYTLTTQVESCGFKIDLVIRSIESGKKLAIECDGPTHFVSGDGQVRVANDYERQSVLEIAGWRFYRIIYSEWLDEETEQKNELLDYITKYMKQDTPVTEQPSATNEPVYVATAVNVSEDFVKELRAATQTQSRNYFGRKPKPVESVKDQPGSSIDETVSGSIDKQPQLTLFQDEKLNANSSGPELAPKSKEESSDFLELSKVELSERRTIVASQKPDGSIWINEKLNTDRYKGFTSKGFGVDPQNLTELIEAINSATHSGDFRKEFIISDILKLVVHNPDNATVDIRYFKESDGYTGFIKKGIRVTKPNAEKISEMLKSLS</sequence>
<feature type="region of interest" description="Disordered" evidence="7">
    <location>
        <begin position="1290"/>
        <end position="1322"/>
    </location>
</feature>
<comment type="similarity">
    <text evidence="1">Belongs to the DNA2/NAM7 helicase family.</text>
</comment>
<dbReference type="InterPro" id="IPR041677">
    <property type="entry name" value="DNA2/NAM7_AAA_11"/>
</dbReference>
<dbReference type="InterPro" id="IPR050534">
    <property type="entry name" value="Coronavir_polyprotein_1ab"/>
</dbReference>
<feature type="coiled-coil region" evidence="6">
    <location>
        <begin position="657"/>
        <end position="705"/>
    </location>
</feature>
<evidence type="ECO:0000259" key="8">
    <source>
        <dbReference type="PROSITE" id="PS51286"/>
    </source>
</evidence>
<organism evidence="9 10">
    <name type="scientific">candidate division WWE3 bacterium CG22_combo_CG10-13_8_21_14_all_39_12</name>
    <dbReference type="NCBI Taxonomy" id="1975094"/>
    <lineage>
        <taxon>Bacteria</taxon>
        <taxon>Katanobacteria</taxon>
    </lineage>
</organism>
<dbReference type="InterPro" id="IPR027417">
    <property type="entry name" value="P-loop_NTPase"/>
</dbReference>
<reference evidence="9 10" key="1">
    <citation type="submission" date="2017-09" db="EMBL/GenBank/DDBJ databases">
        <title>Depth-based differentiation of microbial function through sediment-hosted aquifers and enrichment of novel symbionts in the deep terrestrial subsurface.</title>
        <authorList>
            <person name="Probst A.J."/>
            <person name="Ladd B."/>
            <person name="Jarett J.K."/>
            <person name="Geller-Mcgrath D.E."/>
            <person name="Sieber C.M."/>
            <person name="Emerson J.B."/>
            <person name="Anantharaman K."/>
            <person name="Thomas B.C."/>
            <person name="Malmstrom R."/>
            <person name="Stieglmeier M."/>
            <person name="Klingl A."/>
            <person name="Woyke T."/>
            <person name="Ryan C.M."/>
            <person name="Banfield J.F."/>
        </authorList>
    </citation>
    <scope>NUCLEOTIDE SEQUENCE [LARGE SCALE GENOMIC DNA]</scope>
    <source>
        <strain evidence="9">CG22_combo_CG10-13_8_21_14_all_39_12</strain>
    </source>
</reference>
<dbReference type="InterPro" id="IPR011335">
    <property type="entry name" value="Restrct_endonuc-II-like"/>
</dbReference>
<dbReference type="InterPro" id="IPR047187">
    <property type="entry name" value="SF1_C_Upf1"/>
</dbReference>
<evidence type="ECO:0000256" key="6">
    <source>
        <dbReference type="SAM" id="Coils"/>
    </source>
</evidence>
<dbReference type="InterPro" id="IPR041679">
    <property type="entry name" value="DNA2/NAM7-like_C"/>
</dbReference>
<evidence type="ECO:0000256" key="2">
    <source>
        <dbReference type="ARBA" id="ARBA00022741"/>
    </source>
</evidence>
<dbReference type="PROSITE" id="PS51286">
    <property type="entry name" value="RAP"/>
    <property type="match status" value="1"/>
</dbReference>
<dbReference type="SUPFAM" id="SSF52980">
    <property type="entry name" value="Restriction endonuclease-like"/>
    <property type="match status" value="1"/>
</dbReference>
<evidence type="ECO:0000313" key="9">
    <source>
        <dbReference type="EMBL" id="PIP56730.1"/>
    </source>
</evidence>
<dbReference type="EMBL" id="PCSU01000021">
    <property type="protein sequence ID" value="PIP56730.1"/>
    <property type="molecule type" value="Genomic_DNA"/>
</dbReference>
<evidence type="ECO:0000256" key="1">
    <source>
        <dbReference type="ARBA" id="ARBA00007913"/>
    </source>
</evidence>
<evidence type="ECO:0000313" key="10">
    <source>
        <dbReference type="Proteomes" id="UP000228495"/>
    </source>
</evidence>
<dbReference type="Pfam" id="PF18741">
    <property type="entry name" value="MTES_1575"/>
    <property type="match status" value="1"/>
</dbReference>
<dbReference type="Gene3D" id="3.40.50.300">
    <property type="entry name" value="P-loop containing nucleotide triphosphate hydrolases"/>
    <property type="match status" value="3"/>
</dbReference>
<dbReference type="Pfam" id="PF13087">
    <property type="entry name" value="AAA_12"/>
    <property type="match status" value="1"/>
</dbReference>
<comment type="caution">
    <text evidence="9">The sequence shown here is derived from an EMBL/GenBank/DDBJ whole genome shotgun (WGS) entry which is preliminary data.</text>
</comment>